<evidence type="ECO:0000256" key="3">
    <source>
        <dbReference type="ARBA" id="ARBA00023157"/>
    </source>
</evidence>
<feature type="domain" description="EGF-like" evidence="6">
    <location>
        <begin position="978"/>
        <end position="1010"/>
    </location>
</feature>
<evidence type="ECO:0000313" key="7">
    <source>
        <dbReference type="EMBL" id="CAD8156917.1"/>
    </source>
</evidence>
<reference evidence="7" key="1">
    <citation type="submission" date="2021-01" db="EMBL/GenBank/DDBJ databases">
        <authorList>
            <consortium name="Genoscope - CEA"/>
            <person name="William W."/>
        </authorList>
    </citation>
    <scope>NUCLEOTIDE SEQUENCE</scope>
</reference>
<keyword evidence="4" id="KW-0812">Transmembrane</keyword>
<keyword evidence="4" id="KW-0472">Membrane</keyword>
<keyword evidence="1 5" id="KW-0732">Signal</keyword>
<evidence type="ECO:0000256" key="4">
    <source>
        <dbReference type="SAM" id="Phobius"/>
    </source>
</evidence>
<feature type="signal peptide" evidence="5">
    <location>
        <begin position="1"/>
        <end position="20"/>
    </location>
</feature>
<keyword evidence="3" id="KW-1015">Disulfide bond</keyword>
<sequence>MILFSKEFILFLILSFHVTANWRLIDYSFTDTFIDDNNWKMFGSCTSYLPILFNRKSCPQNSQTYASLIRYNQYMEKTFNYKCFSAQVVFDVFFFEIDNVASHLLVKSQTPSDSQIIYGRNYLQNDLSQNSQNICNNFFTYFQLLTITNTIYDLNTENQFLINFCFKTYSLFSEIGIRNVLIYVNPCHPTCLKCNGPLKTNCLTCFDGQVVSGGQCQCISEQQFSETFIGCRQECNRDYSIARNDKICVQDYRIKSLFTFFQNQAIPISNDNRYSPFIFITDIFHPKNSDLIYKDCRAYDFIGELQFNEGMLYQMKLQDSAKFLRIRLTFYLSNLQGSSKIEILNDNQIQSRIIKTTTDLQYENLNEIFKQSICGGSSILLRIEMIFKVFNSNPTIKIQGQLQQASEFWGFNNVTIDIGLCQQNCKICQDFSKCAQCETGYQLYRNQCVQNCPIHSINCVDYEDSIPYSRYLAKGFYNLNMTLDEIDSFYDTVTNPTGNFATNQKFSILNYKIVLGGLLVWNDGSYIKTWTIQKPHYRVSIYFNVIYGNRYTGQFYYRIGTTSSALQGPYSGGGGSLFYQISFQSTNKISLDNFISDNLYIELLCKTSTPNINEGFCAISDYFIVVHYCPPFCQSCDGSGVCLVWETSHTSLSSDCQSNQYLNFDQQTETYSCKYCDQICRTCLSEDECQQCISDQFQVINGICQCKPSSFRQGTLCLQCNRYCENCFGITQYDCVSCIKEFHRSIQYNQCLCQPGYYDDGINLPCLPICGDEIVVEEEDCDDGNDDPFDGCDQCQFKCQEECKRCHSGKCYQCKDKYQLVESIYICKPICGDLAIVKNEQCDDGNSNALDGCHNCQLQCYNHCLKCNLGICEKCDEINGWYLTGANCEFVCGDGIVAQGQELCDDSNSNPFDLCNNCQYGCSQYCLHCQNGDCLKCAIGFKYDYYTRQCAQICGDNLIVENEQCEDQMVSYLAQCQNCQFKCHPNCIVCKFGQCQQCSIGYFLIDHQCKEICGDGLTIGTEVCDTSINDLNSNCYGCNYNCISGCLICNQGICQICQDGYFLDQFLCKPTCGDQLIVESELCDDGNLIPYDGCDGCNFSCEISCSLCEFGKCIYNNDDPISSTFDCTPNCKLCEQQNICSDCEEYFQLINNHCVPVCGDGIIIEGLEECDDGNNLPDDGCYLCQFQCSNGCVDCQQSQCKKCDDVYYTLDIQTAKCLEKIQDQTDTNVDPSILEQQQYTVLRCGENQLLVDNICVNQCGNGILINQYEECDDGNRIGGDGCSSFCNIENSYKCVNQEGSLSQCTFIRSPEFVINILSDKMNSTQILELTFTQDVRLQTEIKFDELVFFTIATQTQYLLTISHIQNISTHLSSPKYQISIEFLEPIKDPILQVDIERSIIQNQFEQDLQDYQKTILLGTPFVLPESSKQQLTSIVEINDVMMYTMVSVSSLALLTGNAVMFFNLLDLLQSLSYIKFMQYQFPPHLKEFLDTYTKVSLQPIMNYFQVDQLLANLNGGTLPYQVSNKSPQKPTANALNQFYLINAKSCYFSVLASILTYLIYCVIVSDSVQKILFKFYNEKNPNSKILKCIDFFQEKIQKKCLKLKFEYFSLGIFKLYQAILHQLIFSTLLQFPNYQFNSAFEIFNSINAMMGLLFVCFVAFNLFTITSAEIKDLRKWKYFYFESKTSFWQVQCKSFQIYRVLFYIMIIVQLMNYPEAQSILLSMLSFFYLIYLIKYKPLQSQYELRKLICRELLVMLITGTFLIYSFDFSQDSYMLFGWVHIGMFCSILASNLFIDIYVQIHKIYDSYQQKKIKDKNEQERKYFYNQLQNFLVNDQNYTLQNRHN</sequence>
<dbReference type="InterPro" id="IPR000742">
    <property type="entry name" value="EGF"/>
</dbReference>
<feature type="transmembrane region" description="Helical" evidence="4">
    <location>
        <begin position="1697"/>
        <end position="1713"/>
    </location>
</feature>
<dbReference type="Pfam" id="PF13948">
    <property type="entry name" value="DUF4215"/>
    <property type="match status" value="8"/>
</dbReference>
<feature type="transmembrane region" description="Helical" evidence="4">
    <location>
        <begin position="1772"/>
        <end position="1794"/>
    </location>
</feature>
<dbReference type="SMART" id="SM00181">
    <property type="entry name" value="EGF"/>
    <property type="match status" value="8"/>
</dbReference>
<name>A0A8S1TZM4_PAROT</name>
<dbReference type="PANTHER" id="PTHR38934">
    <property type="entry name" value="HYPHALLY REGULATED CELL WALL PROTEIN 1"/>
    <property type="match status" value="1"/>
</dbReference>
<evidence type="ECO:0000256" key="1">
    <source>
        <dbReference type="ARBA" id="ARBA00022729"/>
    </source>
</evidence>
<feature type="domain" description="EGF-like" evidence="6">
    <location>
        <begin position="855"/>
        <end position="889"/>
    </location>
</feature>
<feature type="domain" description="EGF-like" evidence="6">
    <location>
        <begin position="1126"/>
        <end position="1155"/>
    </location>
</feature>
<dbReference type="NCBIfam" id="TIGR02232">
    <property type="entry name" value="myxo_disulf_rpt"/>
    <property type="match status" value="4"/>
</dbReference>
<feature type="domain" description="EGF-like" evidence="6">
    <location>
        <begin position="186"/>
        <end position="217"/>
    </location>
</feature>
<feature type="transmembrane region" description="Helical" evidence="4">
    <location>
        <begin position="1719"/>
        <end position="1735"/>
    </location>
</feature>
<dbReference type="PANTHER" id="PTHR38934:SF6">
    <property type="entry name" value="CHROMOSOME UNDETERMINED SCAFFOLD_176, WHOLE GENOME SHOTGUN SEQUENCE"/>
    <property type="match status" value="1"/>
</dbReference>
<proteinExistence type="predicted"/>
<dbReference type="EMBL" id="CAJJDP010000033">
    <property type="protein sequence ID" value="CAD8156917.1"/>
    <property type="molecule type" value="Genomic_DNA"/>
</dbReference>
<feature type="transmembrane region" description="Helical" evidence="4">
    <location>
        <begin position="1440"/>
        <end position="1465"/>
    </location>
</feature>
<protein>
    <recommendedName>
        <fullName evidence="6">EGF-like domain-containing protein</fullName>
    </recommendedName>
</protein>
<feature type="domain" description="EGF-like" evidence="6">
    <location>
        <begin position="794"/>
        <end position="828"/>
    </location>
</feature>
<dbReference type="Proteomes" id="UP000683925">
    <property type="component" value="Unassembled WGS sequence"/>
</dbReference>
<evidence type="ECO:0000256" key="2">
    <source>
        <dbReference type="ARBA" id="ARBA00022737"/>
    </source>
</evidence>
<gene>
    <name evidence="7" type="ORF">POCTA_138.1.T0330032</name>
</gene>
<dbReference type="CDD" id="cd00064">
    <property type="entry name" value="FU"/>
    <property type="match status" value="1"/>
</dbReference>
<dbReference type="InterPro" id="IPR011936">
    <property type="entry name" value="Myxo_disulph_rpt"/>
</dbReference>
<accession>A0A8S1TZM4</accession>
<dbReference type="InterPro" id="IPR006212">
    <property type="entry name" value="Furin_repeat"/>
</dbReference>
<keyword evidence="8" id="KW-1185">Reference proteome</keyword>
<feature type="domain" description="EGF-like" evidence="6">
    <location>
        <begin position="1037"/>
        <end position="1069"/>
    </location>
</feature>
<comment type="caution">
    <text evidence="7">The sequence shown here is derived from an EMBL/GenBank/DDBJ whole genome shotgun (WGS) entry which is preliminary data.</text>
</comment>
<keyword evidence="4" id="KW-1133">Transmembrane helix</keyword>
<evidence type="ECO:0000259" key="6">
    <source>
        <dbReference type="SMART" id="SM00181"/>
    </source>
</evidence>
<feature type="domain" description="EGF-like" evidence="6">
    <location>
        <begin position="682"/>
        <end position="718"/>
    </location>
</feature>
<organism evidence="7 8">
    <name type="scientific">Paramecium octaurelia</name>
    <dbReference type="NCBI Taxonomy" id="43137"/>
    <lineage>
        <taxon>Eukaryota</taxon>
        <taxon>Sar</taxon>
        <taxon>Alveolata</taxon>
        <taxon>Ciliophora</taxon>
        <taxon>Intramacronucleata</taxon>
        <taxon>Oligohymenophorea</taxon>
        <taxon>Peniculida</taxon>
        <taxon>Parameciidae</taxon>
        <taxon>Paramecium</taxon>
    </lineage>
</organism>
<feature type="transmembrane region" description="Helical" evidence="4">
    <location>
        <begin position="1747"/>
        <end position="1766"/>
    </location>
</feature>
<evidence type="ECO:0000313" key="8">
    <source>
        <dbReference type="Proteomes" id="UP000683925"/>
    </source>
</evidence>
<feature type="chain" id="PRO_5035817392" description="EGF-like domain-containing protein" evidence="5">
    <location>
        <begin position="21"/>
        <end position="1844"/>
    </location>
</feature>
<dbReference type="SMART" id="SM00261">
    <property type="entry name" value="FU"/>
    <property type="match status" value="7"/>
</dbReference>
<feature type="domain" description="EGF-like" evidence="6">
    <location>
        <begin position="420"/>
        <end position="449"/>
    </location>
</feature>
<dbReference type="OMA" id="VESIYIC"/>
<keyword evidence="2" id="KW-0677">Repeat</keyword>
<evidence type="ECO:0000256" key="5">
    <source>
        <dbReference type="SAM" id="SignalP"/>
    </source>
</evidence>
<dbReference type="OrthoDB" id="10045365at2759"/>
<feature type="transmembrane region" description="Helical" evidence="4">
    <location>
        <begin position="1645"/>
        <end position="1665"/>
    </location>
</feature>